<evidence type="ECO:0000313" key="1">
    <source>
        <dbReference type="EMBL" id="OLP83403.1"/>
    </source>
</evidence>
<dbReference type="EMBL" id="LSRX01001118">
    <property type="protein sequence ID" value="OLP83403.1"/>
    <property type="molecule type" value="Genomic_DNA"/>
</dbReference>
<name>A0A1Q9CKE7_SYMMI</name>
<protein>
    <submittedName>
        <fullName evidence="1">Uncharacterized protein</fullName>
    </submittedName>
</protein>
<reference evidence="1 2" key="1">
    <citation type="submission" date="2016-02" db="EMBL/GenBank/DDBJ databases">
        <title>Genome analysis of coral dinoflagellate symbionts highlights evolutionary adaptations to a symbiotic lifestyle.</title>
        <authorList>
            <person name="Aranda M."/>
            <person name="Li Y."/>
            <person name="Liew Y.J."/>
            <person name="Baumgarten S."/>
            <person name="Simakov O."/>
            <person name="Wilson M."/>
            <person name="Piel J."/>
            <person name="Ashoor H."/>
            <person name="Bougouffa S."/>
            <person name="Bajic V.B."/>
            <person name="Ryu T."/>
            <person name="Ravasi T."/>
            <person name="Bayer T."/>
            <person name="Micklem G."/>
            <person name="Kim H."/>
            <person name="Bhak J."/>
            <person name="Lajeunesse T.C."/>
            <person name="Voolstra C.R."/>
        </authorList>
    </citation>
    <scope>NUCLEOTIDE SEQUENCE [LARGE SCALE GENOMIC DNA]</scope>
    <source>
        <strain evidence="1 2">CCMP2467</strain>
    </source>
</reference>
<gene>
    <name evidence="1" type="ORF">AK812_SmicGene35837</name>
</gene>
<comment type="caution">
    <text evidence="1">The sequence shown here is derived from an EMBL/GenBank/DDBJ whole genome shotgun (WGS) entry which is preliminary data.</text>
</comment>
<accession>A0A1Q9CKE7</accession>
<dbReference type="AlphaFoldDB" id="A0A1Q9CKE7"/>
<proteinExistence type="predicted"/>
<dbReference type="Proteomes" id="UP000186817">
    <property type="component" value="Unassembled WGS sequence"/>
</dbReference>
<sequence>MVSVTPQTGSCYPLRPPRALAIARVTALRKSDGGVRGLATTANGKPRRVAGVALRHAHWTKERTFVGLLDCGGVRRARCLGCDATFVSILTRRLQPCAAAIGNRRHGAASHVDGNWRALRFLRGRHLLMRAQSLGSVDERVQLERCCALAARDNCGTCAAACPGIPPPRVNGHMDVDISFAQLEMPAPCLENATAQGRYAPPMGSNIPGATDTTDLGCRYGNPQMWAHCGVCCGIRPHFNWVIGTCEETQGTGQFCANLPDCVINGSPKINYVAAYQYNGGVTPPAGLWILSAENFYYGAFYMLSQLGINLEGQGNPTGTNCWMWELDPVEANGMGTEFKFPEDGIREQGSQRFENLWDEPYVFAVVVDAKGYWVYRWRPMAYTSQATEPFGRSLLAQAAPRALVPEQAAFTVKGVTWQWGADALAAMAQGAQNWWTAFADTQQNGAANYPPSIMGVESKSMGERQEDLKAVSLQGVAFPVRFEVQRRREMLNRSTPPKGARAVFI</sequence>
<organism evidence="1 2">
    <name type="scientific">Symbiodinium microadriaticum</name>
    <name type="common">Dinoflagellate</name>
    <name type="synonym">Zooxanthella microadriatica</name>
    <dbReference type="NCBI Taxonomy" id="2951"/>
    <lineage>
        <taxon>Eukaryota</taxon>
        <taxon>Sar</taxon>
        <taxon>Alveolata</taxon>
        <taxon>Dinophyceae</taxon>
        <taxon>Suessiales</taxon>
        <taxon>Symbiodiniaceae</taxon>
        <taxon>Symbiodinium</taxon>
    </lineage>
</organism>
<dbReference type="OrthoDB" id="424007at2759"/>
<evidence type="ECO:0000313" key="2">
    <source>
        <dbReference type="Proteomes" id="UP000186817"/>
    </source>
</evidence>
<keyword evidence="2" id="KW-1185">Reference proteome</keyword>